<protein>
    <recommendedName>
        <fullName evidence="3">DUF2892 domain-containing protein</fullName>
    </recommendedName>
</protein>
<organism evidence="1 2">
    <name type="scientific">Pseudomonas putida</name>
    <name type="common">Arthrobacter siderocapsulatus</name>
    <dbReference type="NCBI Taxonomy" id="303"/>
    <lineage>
        <taxon>Bacteria</taxon>
        <taxon>Pseudomonadati</taxon>
        <taxon>Pseudomonadota</taxon>
        <taxon>Gammaproteobacteria</taxon>
        <taxon>Pseudomonadales</taxon>
        <taxon>Pseudomonadaceae</taxon>
        <taxon>Pseudomonas</taxon>
    </lineage>
</organism>
<proteinExistence type="predicted"/>
<dbReference type="EMBL" id="MIND01000018">
    <property type="protein sequence ID" value="POF88276.1"/>
    <property type="molecule type" value="Genomic_DNA"/>
</dbReference>
<accession>A0A2S3WBF7</accession>
<gene>
    <name evidence="1" type="ORF">BGP80_09975</name>
</gene>
<evidence type="ECO:0000313" key="2">
    <source>
        <dbReference type="Proteomes" id="UP000237194"/>
    </source>
</evidence>
<evidence type="ECO:0008006" key="3">
    <source>
        <dbReference type="Google" id="ProtNLM"/>
    </source>
</evidence>
<reference evidence="1 2" key="2">
    <citation type="submission" date="2018-03" db="EMBL/GenBank/DDBJ databases">
        <title>Draft genome of Pseudomonas putida strain KT-27.</title>
        <authorList>
            <person name="Yoshizawa S."/>
            <person name="Khan N.H."/>
            <person name="Nishimura M."/>
            <person name="Chiura H.X."/>
            <person name="Ogura Y."/>
            <person name="Hayashi T."/>
            <person name="Kogure K."/>
        </authorList>
    </citation>
    <scope>NUCLEOTIDE SEQUENCE [LARGE SCALE GENOMIC DNA]</scope>
    <source>
        <strain evidence="1 2">KT-27</strain>
    </source>
</reference>
<dbReference type="AlphaFoldDB" id="A0A2S3WBF7"/>
<reference evidence="1 2" key="1">
    <citation type="submission" date="2016-08" db="EMBL/GenBank/DDBJ databases">
        <authorList>
            <person name="Seilhamer J.J."/>
        </authorList>
    </citation>
    <scope>NUCLEOTIDE SEQUENCE [LARGE SCALE GENOMIC DNA]</scope>
    <source>
        <strain evidence="1 2">KT-27</strain>
    </source>
</reference>
<dbReference type="Proteomes" id="UP000237194">
    <property type="component" value="Unassembled WGS sequence"/>
</dbReference>
<comment type="caution">
    <text evidence="1">The sequence shown here is derived from an EMBL/GenBank/DDBJ whole genome shotgun (WGS) entry which is preliminary data.</text>
</comment>
<dbReference type="RefSeq" id="WP_103436477.1">
    <property type="nucleotide sequence ID" value="NZ_MIND01000018.1"/>
</dbReference>
<name>A0A2S3WBF7_PSEPU</name>
<sequence>MLDLDSNAHTEEKNVHGWERASSLAGGALMISKGMRHGGVIGLLQVAVGGLALARGVKGRCATKAWWLRHRQEYQRLKGDIDRGAAELEVLRASADAATRGVTVTGDDGVHTPKL</sequence>
<evidence type="ECO:0000313" key="1">
    <source>
        <dbReference type="EMBL" id="POF88276.1"/>
    </source>
</evidence>